<dbReference type="Proteomes" id="UP000266723">
    <property type="component" value="Unassembled WGS sequence"/>
</dbReference>
<proteinExistence type="predicted"/>
<accession>A0ABQ7C2J2</accession>
<evidence type="ECO:0000313" key="2">
    <source>
        <dbReference type="Proteomes" id="UP000266723"/>
    </source>
</evidence>
<name>A0ABQ7C2J2_BRACR</name>
<organism evidence="1 2">
    <name type="scientific">Brassica cretica</name>
    <name type="common">Mustard</name>
    <dbReference type="NCBI Taxonomy" id="69181"/>
    <lineage>
        <taxon>Eukaryota</taxon>
        <taxon>Viridiplantae</taxon>
        <taxon>Streptophyta</taxon>
        <taxon>Embryophyta</taxon>
        <taxon>Tracheophyta</taxon>
        <taxon>Spermatophyta</taxon>
        <taxon>Magnoliopsida</taxon>
        <taxon>eudicotyledons</taxon>
        <taxon>Gunneridae</taxon>
        <taxon>Pentapetalae</taxon>
        <taxon>rosids</taxon>
        <taxon>malvids</taxon>
        <taxon>Brassicales</taxon>
        <taxon>Brassicaceae</taxon>
        <taxon>Brassiceae</taxon>
        <taxon>Brassica</taxon>
    </lineage>
</organism>
<comment type="caution">
    <text evidence="1">The sequence shown here is derived from an EMBL/GenBank/DDBJ whole genome shotgun (WGS) entry which is preliminary data.</text>
</comment>
<reference evidence="1 2" key="1">
    <citation type="journal article" date="2020" name="BMC Genomics">
        <title>Intraspecific diversification of the crop wild relative Brassica cretica Lam. using demographic model selection.</title>
        <authorList>
            <person name="Kioukis A."/>
            <person name="Michalopoulou V.A."/>
            <person name="Briers L."/>
            <person name="Pirintsos S."/>
            <person name="Studholme D.J."/>
            <person name="Pavlidis P."/>
            <person name="Sarris P.F."/>
        </authorList>
    </citation>
    <scope>NUCLEOTIDE SEQUENCE [LARGE SCALE GENOMIC DNA]</scope>
    <source>
        <strain evidence="2">cv. PFS-1207/04</strain>
    </source>
</reference>
<keyword evidence="2" id="KW-1185">Reference proteome</keyword>
<gene>
    <name evidence="1" type="ORF">DY000_02007764</name>
</gene>
<evidence type="ECO:0000313" key="1">
    <source>
        <dbReference type="EMBL" id="KAF3545563.1"/>
    </source>
</evidence>
<dbReference type="EMBL" id="QGKV02000832">
    <property type="protein sequence ID" value="KAF3545563.1"/>
    <property type="molecule type" value="Genomic_DNA"/>
</dbReference>
<sequence>MMTVIRSSSVTMASPPMLLSYQRIIRSFCGDGTNVTPHNPDMETARSWGRKRTRIYYNEVDKSHFSCLHLSLAYLKTLAFGKDAYNKNRIPSEVTKVLNPVRLIHRCLHNYVEGEENTPTEEMRKICLFLYRSTESDSFKLLREIHCWISEVTLILLGLSHVPPLPLQRSDALAKGIELLFFIQSYPGN</sequence>
<protein>
    <submittedName>
        <fullName evidence="1">Uncharacterized protein</fullName>
    </submittedName>
</protein>